<dbReference type="Proteomes" id="UP001217089">
    <property type="component" value="Unassembled WGS sequence"/>
</dbReference>
<protein>
    <submittedName>
        <fullName evidence="1">Uncharacterized protein</fullName>
    </submittedName>
</protein>
<organism evidence="1 2">
    <name type="scientific">Tegillarca granosa</name>
    <name type="common">Malaysian cockle</name>
    <name type="synonym">Anadara granosa</name>
    <dbReference type="NCBI Taxonomy" id="220873"/>
    <lineage>
        <taxon>Eukaryota</taxon>
        <taxon>Metazoa</taxon>
        <taxon>Spiralia</taxon>
        <taxon>Lophotrochozoa</taxon>
        <taxon>Mollusca</taxon>
        <taxon>Bivalvia</taxon>
        <taxon>Autobranchia</taxon>
        <taxon>Pteriomorphia</taxon>
        <taxon>Arcoida</taxon>
        <taxon>Arcoidea</taxon>
        <taxon>Arcidae</taxon>
        <taxon>Tegillarca</taxon>
    </lineage>
</organism>
<gene>
    <name evidence="1" type="ORF">KUTeg_014788</name>
</gene>
<comment type="caution">
    <text evidence="1">The sequence shown here is derived from an EMBL/GenBank/DDBJ whole genome shotgun (WGS) entry which is preliminary data.</text>
</comment>
<sequence>MNFTGNTHLMCYLHKMDKRHLLNIHQYIQVHLCTVFLKQKTGTVNMLFSLEFKRICFKFICCIQYNIYEETINDHLLPWKQHNSHYYLHMYLLQLLYKDLSLSRFLPHLG</sequence>
<dbReference type="EMBL" id="JARBDR010000763">
    <property type="protein sequence ID" value="KAJ8307661.1"/>
    <property type="molecule type" value="Genomic_DNA"/>
</dbReference>
<evidence type="ECO:0000313" key="2">
    <source>
        <dbReference type="Proteomes" id="UP001217089"/>
    </source>
</evidence>
<accession>A0ABQ9EUN4</accession>
<proteinExistence type="predicted"/>
<name>A0ABQ9EUN4_TEGGR</name>
<evidence type="ECO:0000313" key="1">
    <source>
        <dbReference type="EMBL" id="KAJ8307661.1"/>
    </source>
</evidence>
<keyword evidence="2" id="KW-1185">Reference proteome</keyword>
<reference evidence="1 2" key="1">
    <citation type="submission" date="2022-12" db="EMBL/GenBank/DDBJ databases">
        <title>Chromosome-level genome of Tegillarca granosa.</title>
        <authorList>
            <person name="Kim J."/>
        </authorList>
    </citation>
    <scope>NUCLEOTIDE SEQUENCE [LARGE SCALE GENOMIC DNA]</scope>
    <source>
        <strain evidence="1">Teg-2019</strain>
        <tissue evidence="1">Adductor muscle</tissue>
    </source>
</reference>